<comment type="caution">
    <text evidence="1">The sequence shown here is derived from an EMBL/GenBank/DDBJ whole genome shotgun (WGS) entry which is preliminary data.</text>
</comment>
<evidence type="ECO:0000313" key="2">
    <source>
        <dbReference type="Proteomes" id="UP001066276"/>
    </source>
</evidence>
<reference evidence="1" key="1">
    <citation type="journal article" date="2022" name="bioRxiv">
        <title>Sequencing and chromosome-scale assembly of the giantPleurodeles waltlgenome.</title>
        <authorList>
            <person name="Brown T."/>
            <person name="Elewa A."/>
            <person name="Iarovenko S."/>
            <person name="Subramanian E."/>
            <person name="Araus A.J."/>
            <person name="Petzold A."/>
            <person name="Susuki M."/>
            <person name="Suzuki K.-i.T."/>
            <person name="Hayashi T."/>
            <person name="Toyoda A."/>
            <person name="Oliveira C."/>
            <person name="Osipova E."/>
            <person name="Leigh N.D."/>
            <person name="Simon A."/>
            <person name="Yun M.H."/>
        </authorList>
    </citation>
    <scope>NUCLEOTIDE SEQUENCE</scope>
    <source>
        <strain evidence="1">20211129_DDA</strain>
        <tissue evidence="1">Liver</tissue>
    </source>
</reference>
<evidence type="ECO:0000313" key="1">
    <source>
        <dbReference type="EMBL" id="KAJ1126248.1"/>
    </source>
</evidence>
<sequence>MYGCQSTDEYYNTACKPTCLHAQEVCLRLLGNRTRLAIRERKGNWTRAGARRSWLLRNHSCKQDACWSVLFLVAGILHVRSKHRAADKATGQCARGASLEINETHTVFPRERE</sequence>
<name>A0AAV7PD76_PLEWA</name>
<protein>
    <submittedName>
        <fullName evidence="1">Uncharacterized protein</fullName>
    </submittedName>
</protein>
<proteinExistence type="predicted"/>
<accession>A0AAV7PD76</accession>
<gene>
    <name evidence="1" type="ORF">NDU88_004656</name>
</gene>
<keyword evidence="2" id="KW-1185">Reference proteome</keyword>
<dbReference type="EMBL" id="JANPWB010000011">
    <property type="protein sequence ID" value="KAJ1126248.1"/>
    <property type="molecule type" value="Genomic_DNA"/>
</dbReference>
<dbReference type="Proteomes" id="UP001066276">
    <property type="component" value="Chromosome 7"/>
</dbReference>
<dbReference type="AlphaFoldDB" id="A0AAV7PD76"/>
<organism evidence="1 2">
    <name type="scientific">Pleurodeles waltl</name>
    <name type="common">Iberian ribbed newt</name>
    <dbReference type="NCBI Taxonomy" id="8319"/>
    <lineage>
        <taxon>Eukaryota</taxon>
        <taxon>Metazoa</taxon>
        <taxon>Chordata</taxon>
        <taxon>Craniata</taxon>
        <taxon>Vertebrata</taxon>
        <taxon>Euteleostomi</taxon>
        <taxon>Amphibia</taxon>
        <taxon>Batrachia</taxon>
        <taxon>Caudata</taxon>
        <taxon>Salamandroidea</taxon>
        <taxon>Salamandridae</taxon>
        <taxon>Pleurodelinae</taxon>
        <taxon>Pleurodeles</taxon>
    </lineage>
</organism>